<evidence type="ECO:0000313" key="2">
    <source>
        <dbReference type="EMBL" id="ASJ74558.1"/>
    </source>
</evidence>
<dbReference type="AlphaFoldDB" id="A0A2Z2NXT2"/>
<dbReference type="Proteomes" id="UP000250079">
    <property type="component" value="Chromosome"/>
</dbReference>
<evidence type="ECO:0000313" key="3">
    <source>
        <dbReference type="Proteomes" id="UP000250079"/>
    </source>
</evidence>
<feature type="signal peptide" evidence="1">
    <location>
        <begin position="1"/>
        <end position="29"/>
    </location>
</feature>
<dbReference type="EMBL" id="CP018632">
    <property type="protein sequence ID" value="ASJ74558.1"/>
    <property type="molecule type" value="Genomic_DNA"/>
</dbReference>
<proteinExistence type="predicted"/>
<gene>
    <name evidence="2" type="ORF">IMCC3135_22440</name>
</gene>
<accession>A0A2Z2NXT2</accession>
<evidence type="ECO:0000256" key="1">
    <source>
        <dbReference type="SAM" id="SignalP"/>
    </source>
</evidence>
<organism evidence="2 3">
    <name type="scientific">Granulosicoccus antarcticus IMCC3135</name>
    <dbReference type="NCBI Taxonomy" id="1192854"/>
    <lineage>
        <taxon>Bacteria</taxon>
        <taxon>Pseudomonadati</taxon>
        <taxon>Pseudomonadota</taxon>
        <taxon>Gammaproteobacteria</taxon>
        <taxon>Chromatiales</taxon>
        <taxon>Granulosicoccaceae</taxon>
        <taxon>Granulosicoccus</taxon>
    </lineage>
</organism>
<keyword evidence="3" id="KW-1185">Reference proteome</keyword>
<evidence type="ECO:0008006" key="4">
    <source>
        <dbReference type="Google" id="ProtNLM"/>
    </source>
</evidence>
<dbReference type="PROSITE" id="PS51257">
    <property type="entry name" value="PROKAR_LIPOPROTEIN"/>
    <property type="match status" value="1"/>
</dbReference>
<dbReference type="KEGG" id="gai:IMCC3135_22440"/>
<keyword evidence="1" id="KW-0732">Signal</keyword>
<name>A0A2Z2NXT2_9GAMM</name>
<reference evidence="2 3" key="1">
    <citation type="submission" date="2016-12" db="EMBL/GenBank/DDBJ databases">
        <authorList>
            <person name="Song W.-J."/>
            <person name="Kurnit D.M."/>
        </authorList>
    </citation>
    <scope>NUCLEOTIDE SEQUENCE [LARGE SCALE GENOMIC DNA]</scope>
    <source>
        <strain evidence="2 3">IMCC3135</strain>
    </source>
</reference>
<sequence length="310" mass="32505">MNVRNPQGCKNPWALTALTILLASCSSSDGTPAVDDGDTPVDQPGEVIDTDPTVTPLIMALNSRNLGIDVLEFIDTLNYTSIVIPESILTLSIGEQDCASGGRYTALAQESQTEFNFSDCSLSATGSSPLTGQLSITTNGSDTSAETRDIDVRYESGFAIQNGQRVVTIEGRFLTVSTDNEVSVSSDSLIINDNQGDLTVTTLQYGKTATENAQSTISVESNINSSRFGFTFDLSTSPNMTANQIFCPTAGTLIVTATDSSTLTVQGAEGDNVLIGSDTDLDTVNCSEISSLENNSNQTVVITPPAPPGG</sequence>
<protein>
    <recommendedName>
        <fullName evidence="4">Auto-transporter adhesin head GIN domain-containing protein</fullName>
    </recommendedName>
</protein>
<dbReference type="RefSeq" id="WP_088919577.1">
    <property type="nucleotide sequence ID" value="NZ_CP018632.1"/>
</dbReference>
<feature type="chain" id="PRO_5016276860" description="Auto-transporter adhesin head GIN domain-containing protein" evidence="1">
    <location>
        <begin position="30"/>
        <end position="310"/>
    </location>
</feature>